<feature type="domain" description="LTD" evidence="3">
    <location>
        <begin position="582"/>
        <end position="748"/>
    </location>
</feature>
<evidence type="ECO:0000256" key="2">
    <source>
        <dbReference type="SAM" id="SignalP"/>
    </source>
</evidence>
<dbReference type="InterPro" id="IPR006626">
    <property type="entry name" value="PbH1"/>
</dbReference>
<dbReference type="InterPro" id="IPR001322">
    <property type="entry name" value="Lamin_tail_dom"/>
</dbReference>
<feature type="signal peptide" evidence="2">
    <location>
        <begin position="1"/>
        <end position="27"/>
    </location>
</feature>
<feature type="chain" id="PRO_5009522148" description="LTD domain-containing protein" evidence="2">
    <location>
        <begin position="28"/>
        <end position="1255"/>
    </location>
</feature>
<dbReference type="Pfam" id="PF13229">
    <property type="entry name" value="Beta_helix"/>
    <property type="match status" value="1"/>
</dbReference>
<evidence type="ECO:0000313" key="5">
    <source>
        <dbReference type="Proteomes" id="UP000178406"/>
    </source>
</evidence>
<dbReference type="InterPro" id="IPR036415">
    <property type="entry name" value="Lamin_tail_dom_sf"/>
</dbReference>
<gene>
    <name evidence="4" type="ORF">A3J56_00190</name>
</gene>
<evidence type="ECO:0000259" key="3">
    <source>
        <dbReference type="PROSITE" id="PS51841"/>
    </source>
</evidence>
<dbReference type="InterPro" id="IPR008947">
    <property type="entry name" value="PLipase_C/P1_nuclease_dom_sf"/>
</dbReference>
<organism evidence="4 5">
    <name type="scientific">Candidatus Giovannonibacteria bacterium RIFCSPHIGHO2_02_FULL_46_20</name>
    <dbReference type="NCBI Taxonomy" id="1798338"/>
    <lineage>
        <taxon>Bacteria</taxon>
        <taxon>Candidatus Giovannoniibacteriota</taxon>
    </lineage>
</organism>
<accession>A0A1F5WDL6</accession>
<dbReference type="Gene3D" id="1.10.575.10">
    <property type="entry name" value="P1 Nuclease"/>
    <property type="match status" value="1"/>
</dbReference>
<dbReference type="GO" id="GO:0016788">
    <property type="term" value="F:hydrolase activity, acting on ester bonds"/>
    <property type="evidence" value="ECO:0007669"/>
    <property type="project" value="InterPro"/>
</dbReference>
<evidence type="ECO:0000256" key="1">
    <source>
        <dbReference type="SAM" id="MobiDB-lite"/>
    </source>
</evidence>
<feature type="compositionally biased region" description="Acidic residues" evidence="1">
    <location>
        <begin position="484"/>
        <end position="503"/>
    </location>
</feature>
<comment type="caution">
    <text evidence="4">The sequence shown here is derived from an EMBL/GenBank/DDBJ whole genome shotgun (WGS) entry which is preliminary data.</text>
</comment>
<dbReference type="Pfam" id="PF00932">
    <property type="entry name" value="LTD"/>
    <property type="match status" value="1"/>
</dbReference>
<dbReference type="InterPro" id="IPR011050">
    <property type="entry name" value="Pectin_lyase_fold/virulence"/>
</dbReference>
<dbReference type="SUPFAM" id="SSF51126">
    <property type="entry name" value="Pectin lyase-like"/>
    <property type="match status" value="1"/>
</dbReference>
<dbReference type="InterPro" id="IPR039448">
    <property type="entry name" value="Beta_helix"/>
</dbReference>
<proteinExistence type="predicted"/>
<dbReference type="SMART" id="SM00710">
    <property type="entry name" value="PbH1"/>
    <property type="match status" value="4"/>
</dbReference>
<sequence length="1255" mass="137546">MENPPFLKIILFASTALLLATPFFVFAYDDKTTHPALAQETVALFNLYYPRMALTEEEKQAVMSGDIGEDESARWMHHFYDPVYNRGLWGFSSSKVWALDTTAQAALDPAYTQTAGVFYVTNRKLFDSNTDYSWDRAIYDYVWADQKRGLVALGHLLHLIQDASVPDHTRNDPHPPILDFGSPYEHWTKRFTPETLTGFGAQLYQQKVEPPQFRILQQYFHSLALYSNNNFFSKDTTPNKTEIYKNPSLANVSVFADEFGKIYAYFFGKDNTSYRLVRLVLDKEEKDQLVALFDEDELVLNDYWQRLSKQAVVHGVGVMRLFFEEAEQERVNKSRWARNQSLSDKLFSSLFGIFSDPKPPEPLVDPLPEDALVLVQRENSEVLGAFVEQSTPPTPSLASPVITRMTGVSDGVIPSVGGSLPQVEIPNVALDQASDDIRSRTSNIFALSPGFGGGSQPPDDDEQHQMLLNNEEENENNGNGSDSDAFEEDAQETDDEGEGNNDNEENIIALSFEILSCDDSFIAEGCAVATTSAALVWSSDIFDASTTVSYQLTCMFNGAPCDGFDTEETQATSTIFYATADGHYQFTAQAFGDDERASSIIERDIFLIPHPIVINEVAWGGTSASSNDEWIELYNRTDFSIDLSEWALHARGDTIPNIMLGGTIAPRGYFLLERTDDETVRDIFADLIYGNDGTFWALNNVKADALLLSFASSTVDEVAMCNFDRWCGGSGSPSFYTMERVDFKVPGSNRANWKSALGEFILNGHDANGLLIKGTPKSRNSMHYLVSTNSVVTNDITLDAQSSPYLINRDGLTIRQGATLRIPAGVVIKLVSHNEPALVIEGALIAEGTEEKPVVITSFFDDTYGGDMNGDGVCGEDVGAQCPFAGSWKQIWFRETSTNSRLEGAVVRYGGRWFTNMSLRAMVAIDQSDVVVRHSVFEYATKRAIQLVGSQSVIEDSEFRFNIADADATGILVGGGSRIANNTFIGNNVGIDIQSGFAEIIGNKFLDNLKEAMRVTTLRPIIRDNEGSGNGTDGIVMRGTARSDDGALSIFPNSLPYVIESGVYTTLGVADGGDLTIKPGVVFRNKYDAIIEVAGTLRIDGQNTEDVLLTSLTDSASSTWRGIEVKNTGVLAGNGFTLRYAGQGCRRGSQCAGILVNSGRVELQNALIEKNREAGVRLNASIGSYFTNVSFIGHQEPLAMATGLVLINSDIGADTLHFADNAIGVSVTNSTVAVADPSSITYSGNLIDAAPTPWF</sequence>
<dbReference type="STRING" id="1798338.A3J56_00190"/>
<dbReference type="PROSITE" id="PS51841">
    <property type="entry name" value="LTD"/>
    <property type="match status" value="1"/>
</dbReference>
<feature type="region of interest" description="Disordered" evidence="1">
    <location>
        <begin position="472"/>
        <end position="503"/>
    </location>
</feature>
<name>A0A1F5WDL6_9BACT</name>
<evidence type="ECO:0000313" key="4">
    <source>
        <dbReference type="EMBL" id="OGF73670.1"/>
    </source>
</evidence>
<protein>
    <recommendedName>
        <fullName evidence="3">LTD domain-containing protein</fullName>
    </recommendedName>
</protein>
<keyword evidence="2" id="KW-0732">Signal</keyword>
<dbReference type="AlphaFoldDB" id="A0A1F5WDL6"/>
<dbReference type="Proteomes" id="UP000178406">
    <property type="component" value="Unassembled WGS sequence"/>
</dbReference>
<reference evidence="4 5" key="1">
    <citation type="journal article" date="2016" name="Nat. Commun.">
        <title>Thousands of microbial genomes shed light on interconnected biogeochemical processes in an aquifer system.</title>
        <authorList>
            <person name="Anantharaman K."/>
            <person name="Brown C.T."/>
            <person name="Hug L.A."/>
            <person name="Sharon I."/>
            <person name="Castelle C.J."/>
            <person name="Probst A.J."/>
            <person name="Thomas B.C."/>
            <person name="Singh A."/>
            <person name="Wilkins M.J."/>
            <person name="Karaoz U."/>
            <person name="Brodie E.L."/>
            <person name="Williams K.H."/>
            <person name="Hubbard S.S."/>
            <person name="Banfield J.F."/>
        </authorList>
    </citation>
    <scope>NUCLEOTIDE SEQUENCE [LARGE SCALE GENOMIC DNA]</scope>
</reference>
<dbReference type="SUPFAM" id="SSF74853">
    <property type="entry name" value="Lamin A/C globular tail domain"/>
    <property type="match status" value="1"/>
</dbReference>
<dbReference type="EMBL" id="MFHQ01000038">
    <property type="protein sequence ID" value="OGF73670.1"/>
    <property type="molecule type" value="Genomic_DNA"/>
</dbReference>